<dbReference type="AlphaFoldDB" id="B9TGM2"/>
<dbReference type="Proteomes" id="UP000008311">
    <property type="component" value="Unassembled WGS sequence"/>
</dbReference>
<evidence type="ECO:0000313" key="1">
    <source>
        <dbReference type="EMBL" id="EEF24990.1"/>
    </source>
</evidence>
<proteinExistence type="predicted"/>
<sequence>MHLLVDVRDDLDDVVLASRARTAGFAVHALTTWRNGAPGRRGLLMGFTNVRDRAEADRLVADLIRSFELQAG</sequence>
<dbReference type="EMBL" id="EQ980771">
    <property type="protein sequence ID" value="EEF24990.1"/>
    <property type="molecule type" value="Genomic_DNA"/>
</dbReference>
<keyword evidence="2" id="KW-1185">Reference proteome</keyword>
<dbReference type="InParanoid" id="B9TGM2"/>
<accession>B9TGM2</accession>
<evidence type="ECO:0000313" key="2">
    <source>
        <dbReference type="Proteomes" id="UP000008311"/>
    </source>
</evidence>
<organism evidence="1 2">
    <name type="scientific">Ricinus communis</name>
    <name type="common">Castor bean</name>
    <dbReference type="NCBI Taxonomy" id="3988"/>
    <lineage>
        <taxon>Eukaryota</taxon>
        <taxon>Viridiplantae</taxon>
        <taxon>Streptophyta</taxon>
        <taxon>Embryophyta</taxon>
        <taxon>Tracheophyta</taxon>
        <taxon>Spermatophyta</taxon>
        <taxon>Magnoliopsida</taxon>
        <taxon>eudicotyledons</taxon>
        <taxon>Gunneridae</taxon>
        <taxon>Pentapetalae</taxon>
        <taxon>rosids</taxon>
        <taxon>fabids</taxon>
        <taxon>Malpighiales</taxon>
        <taxon>Euphorbiaceae</taxon>
        <taxon>Acalyphoideae</taxon>
        <taxon>Acalypheae</taxon>
        <taxon>Ricinus</taxon>
    </lineage>
</organism>
<reference evidence="2" key="1">
    <citation type="journal article" date="2010" name="Nat. Biotechnol.">
        <title>Draft genome sequence of the oilseed species Ricinus communis.</title>
        <authorList>
            <person name="Chan A.P."/>
            <person name="Crabtree J."/>
            <person name="Zhao Q."/>
            <person name="Lorenzi H."/>
            <person name="Orvis J."/>
            <person name="Puiu D."/>
            <person name="Melake-Berhan A."/>
            <person name="Jones K.M."/>
            <person name="Redman J."/>
            <person name="Chen G."/>
            <person name="Cahoon E.B."/>
            <person name="Gedil M."/>
            <person name="Stanke M."/>
            <person name="Haas B.J."/>
            <person name="Wortman J.R."/>
            <person name="Fraser-Liggett C.M."/>
            <person name="Ravel J."/>
            <person name="Rabinowicz P.D."/>
        </authorList>
    </citation>
    <scope>NUCLEOTIDE SEQUENCE [LARGE SCALE GENOMIC DNA]</scope>
    <source>
        <strain evidence="2">cv. Hale</strain>
    </source>
</reference>
<protein>
    <recommendedName>
        <fullName evidence="3">Aminotransferase class I/classII domain-containing protein</fullName>
    </recommendedName>
</protein>
<name>B9TGM2_RICCO</name>
<evidence type="ECO:0008006" key="3">
    <source>
        <dbReference type="Google" id="ProtNLM"/>
    </source>
</evidence>
<gene>
    <name evidence="1" type="ORF">RCOM_0212260</name>
</gene>